<dbReference type="GO" id="GO:0015074">
    <property type="term" value="P:DNA integration"/>
    <property type="evidence" value="ECO:0007669"/>
    <property type="project" value="UniProtKB-KW"/>
</dbReference>
<dbReference type="GO" id="GO:0005737">
    <property type="term" value="C:cytoplasm"/>
    <property type="evidence" value="ECO:0007669"/>
    <property type="project" value="UniProtKB-SubCell"/>
</dbReference>
<evidence type="ECO:0008006" key="14">
    <source>
        <dbReference type="Google" id="ProtNLM"/>
    </source>
</evidence>
<evidence type="ECO:0000256" key="8">
    <source>
        <dbReference type="ARBA" id="ARBA00023306"/>
    </source>
</evidence>
<dbReference type="EMBL" id="MHHS01000015">
    <property type="protein sequence ID" value="OGY37255.1"/>
    <property type="molecule type" value="Genomic_DNA"/>
</dbReference>
<sequence>MPTSLTDLKNNFLENLEIGQGRSYKTAKNYDYYLKTFFDHEAITRLEDITIHTIRLFRRWLHEEAGSGSGVALATQNYYLIAIRQFLTYVTKQDIACLAPDRVELAKLPERDIDVLYPEEIDLLLSSVIGTSLEDLRDYALLTLLFSTGVRISEAAQLDRDDIRELTNEIPVRGKGNKIRVVFLSESAKKASLNYISRRTDVDPALFIRHKKNIGDQQDLRLSTRTMQRIIKRRSVNAGITKDITPHTLRHSFATDLLQNGADIRHVQQLLGHSSITTTQIYTHLTDTHLKSIHDQYHHPKK</sequence>
<evidence type="ECO:0000256" key="6">
    <source>
        <dbReference type="ARBA" id="ARBA00023125"/>
    </source>
</evidence>
<dbReference type="Pfam" id="PF00589">
    <property type="entry name" value="Phage_integrase"/>
    <property type="match status" value="1"/>
</dbReference>
<dbReference type="PANTHER" id="PTHR30349:SF77">
    <property type="entry name" value="TYROSINE RECOMBINASE XERC"/>
    <property type="match status" value="1"/>
</dbReference>
<gene>
    <name evidence="12" type="ORF">A3E36_01050</name>
</gene>
<dbReference type="GO" id="GO:0007059">
    <property type="term" value="P:chromosome segregation"/>
    <property type="evidence" value="ECO:0007669"/>
    <property type="project" value="UniProtKB-KW"/>
</dbReference>
<dbReference type="GO" id="GO:0051301">
    <property type="term" value="P:cell division"/>
    <property type="evidence" value="ECO:0007669"/>
    <property type="project" value="UniProtKB-KW"/>
</dbReference>
<dbReference type="InterPro" id="IPR050090">
    <property type="entry name" value="Tyrosine_recombinase_XerCD"/>
</dbReference>
<dbReference type="InterPro" id="IPR011010">
    <property type="entry name" value="DNA_brk_join_enz"/>
</dbReference>
<accession>A0A1G1XB08</accession>
<dbReference type="Proteomes" id="UP000177941">
    <property type="component" value="Unassembled WGS sequence"/>
</dbReference>
<keyword evidence="6 9" id="KW-0238">DNA-binding</keyword>
<protein>
    <recommendedName>
        <fullName evidence="14">Tyrosine recombinase XerC</fullName>
    </recommendedName>
</protein>
<dbReference type="GO" id="GO:0006310">
    <property type="term" value="P:DNA recombination"/>
    <property type="evidence" value="ECO:0007669"/>
    <property type="project" value="UniProtKB-KW"/>
</dbReference>
<dbReference type="Pfam" id="PF02899">
    <property type="entry name" value="Phage_int_SAM_1"/>
    <property type="match status" value="1"/>
</dbReference>
<evidence type="ECO:0000313" key="13">
    <source>
        <dbReference type="Proteomes" id="UP000177941"/>
    </source>
</evidence>
<dbReference type="PANTHER" id="PTHR30349">
    <property type="entry name" value="PHAGE INTEGRASE-RELATED"/>
    <property type="match status" value="1"/>
</dbReference>
<keyword evidence="3" id="KW-0132">Cell division</keyword>
<dbReference type="InterPro" id="IPR013762">
    <property type="entry name" value="Integrase-like_cat_sf"/>
</dbReference>
<dbReference type="GO" id="GO:0003677">
    <property type="term" value="F:DNA binding"/>
    <property type="evidence" value="ECO:0007669"/>
    <property type="project" value="UniProtKB-UniRule"/>
</dbReference>
<dbReference type="SUPFAM" id="SSF56349">
    <property type="entry name" value="DNA breaking-rejoining enzymes"/>
    <property type="match status" value="1"/>
</dbReference>
<dbReference type="InterPro" id="IPR004107">
    <property type="entry name" value="Integrase_SAM-like_N"/>
</dbReference>
<dbReference type="InterPro" id="IPR002104">
    <property type="entry name" value="Integrase_catalytic"/>
</dbReference>
<evidence type="ECO:0000259" key="10">
    <source>
        <dbReference type="PROSITE" id="PS51898"/>
    </source>
</evidence>
<evidence type="ECO:0000256" key="7">
    <source>
        <dbReference type="ARBA" id="ARBA00023172"/>
    </source>
</evidence>
<evidence type="ECO:0000256" key="1">
    <source>
        <dbReference type="ARBA" id="ARBA00004496"/>
    </source>
</evidence>
<evidence type="ECO:0000256" key="3">
    <source>
        <dbReference type="ARBA" id="ARBA00022618"/>
    </source>
</evidence>
<proteinExistence type="predicted"/>
<evidence type="ECO:0000256" key="2">
    <source>
        <dbReference type="ARBA" id="ARBA00022490"/>
    </source>
</evidence>
<evidence type="ECO:0000313" key="12">
    <source>
        <dbReference type="EMBL" id="OGY37255.1"/>
    </source>
</evidence>
<comment type="subcellular location">
    <subcellularLocation>
        <location evidence="1">Cytoplasm</location>
    </subcellularLocation>
</comment>
<evidence type="ECO:0000259" key="11">
    <source>
        <dbReference type="PROSITE" id="PS51900"/>
    </source>
</evidence>
<reference evidence="12 13" key="1">
    <citation type="journal article" date="2016" name="Nat. Commun.">
        <title>Thousands of microbial genomes shed light on interconnected biogeochemical processes in an aquifer system.</title>
        <authorList>
            <person name="Anantharaman K."/>
            <person name="Brown C.T."/>
            <person name="Hug L.A."/>
            <person name="Sharon I."/>
            <person name="Castelle C.J."/>
            <person name="Probst A.J."/>
            <person name="Thomas B.C."/>
            <person name="Singh A."/>
            <person name="Wilkins M.J."/>
            <person name="Karaoz U."/>
            <person name="Brodie E.L."/>
            <person name="Williams K.H."/>
            <person name="Hubbard S.S."/>
            <person name="Banfield J.F."/>
        </authorList>
    </citation>
    <scope>NUCLEOTIDE SEQUENCE [LARGE SCALE GENOMIC DNA]</scope>
</reference>
<evidence type="ECO:0000256" key="5">
    <source>
        <dbReference type="ARBA" id="ARBA00022908"/>
    </source>
</evidence>
<keyword evidence="2" id="KW-0963">Cytoplasm</keyword>
<dbReference type="InterPro" id="IPR010998">
    <property type="entry name" value="Integrase_recombinase_N"/>
</dbReference>
<evidence type="ECO:0000256" key="4">
    <source>
        <dbReference type="ARBA" id="ARBA00022829"/>
    </source>
</evidence>
<name>A0A1G1XB08_9BACT</name>
<dbReference type="PROSITE" id="PS51900">
    <property type="entry name" value="CB"/>
    <property type="match status" value="1"/>
</dbReference>
<dbReference type="InterPro" id="IPR044068">
    <property type="entry name" value="CB"/>
</dbReference>
<dbReference type="AlphaFoldDB" id="A0A1G1XB08"/>
<keyword evidence="8" id="KW-0131">Cell cycle</keyword>
<dbReference type="Gene3D" id="1.10.150.130">
    <property type="match status" value="1"/>
</dbReference>
<keyword evidence="5" id="KW-0229">DNA integration</keyword>
<comment type="caution">
    <text evidence="12">The sequence shown here is derived from an EMBL/GenBank/DDBJ whole genome shotgun (WGS) entry which is preliminary data.</text>
</comment>
<keyword evidence="4" id="KW-0159">Chromosome partition</keyword>
<evidence type="ECO:0000256" key="9">
    <source>
        <dbReference type="PROSITE-ProRule" id="PRU01248"/>
    </source>
</evidence>
<keyword evidence="7" id="KW-0233">DNA recombination</keyword>
<feature type="domain" description="Tyr recombinase" evidence="10">
    <location>
        <begin position="111"/>
        <end position="295"/>
    </location>
</feature>
<dbReference type="PROSITE" id="PS51898">
    <property type="entry name" value="TYR_RECOMBINASE"/>
    <property type="match status" value="1"/>
</dbReference>
<feature type="domain" description="Core-binding (CB)" evidence="11">
    <location>
        <begin position="3"/>
        <end position="91"/>
    </location>
</feature>
<organism evidence="12 13">
    <name type="scientific">Candidatus Andersenbacteria bacterium RIFCSPHIGHO2_12_FULL_45_11b</name>
    <dbReference type="NCBI Taxonomy" id="1797282"/>
    <lineage>
        <taxon>Bacteria</taxon>
        <taxon>Candidatus Anderseniibacteriota</taxon>
    </lineage>
</organism>
<dbReference type="Gene3D" id="1.10.443.10">
    <property type="entry name" value="Intergrase catalytic core"/>
    <property type="match status" value="1"/>
</dbReference>